<protein>
    <submittedName>
        <fullName evidence="1">Thioredoxin family protein</fullName>
    </submittedName>
</protein>
<name>A0ABU6NTI1_9BACI</name>
<comment type="caution">
    <text evidence="1">The sequence shown here is derived from an EMBL/GenBank/DDBJ whole genome shotgun (WGS) entry which is preliminary data.</text>
</comment>
<dbReference type="SUPFAM" id="SSF52833">
    <property type="entry name" value="Thioredoxin-like"/>
    <property type="match status" value="1"/>
</dbReference>
<sequence length="191" mass="22382">MNLNNWFDKGLTKDQYIEKMSVNKDEMLSIYERFHLNEDDITFLERIQEKNLKVIVLSEDWCGDALVNNPILLKVAEAANIDVRFLLRDENLELMDQYLTNGTSRAIPIYIFIDQDGNEKAVWGPRSQKLQKLVEKERAQLPANDAPDFEEKQASMYKQLRTAYLNDESIWESIAYSIISTLKRNDLHHKL</sequence>
<dbReference type="Gene3D" id="3.40.30.10">
    <property type="entry name" value="Glutaredoxin"/>
    <property type="match status" value="1"/>
</dbReference>
<accession>A0ABU6NTI1</accession>
<dbReference type="RefSeq" id="WP_066233097.1">
    <property type="nucleotide sequence ID" value="NZ_JARTFQ010000008.1"/>
</dbReference>
<keyword evidence="2" id="KW-1185">Reference proteome</keyword>
<evidence type="ECO:0000313" key="2">
    <source>
        <dbReference type="Proteomes" id="UP001342826"/>
    </source>
</evidence>
<organism evidence="1 2">
    <name type="scientific">Metabacillus fastidiosus</name>
    <dbReference type="NCBI Taxonomy" id="1458"/>
    <lineage>
        <taxon>Bacteria</taxon>
        <taxon>Bacillati</taxon>
        <taxon>Bacillota</taxon>
        <taxon>Bacilli</taxon>
        <taxon>Bacillales</taxon>
        <taxon>Bacillaceae</taxon>
        <taxon>Metabacillus</taxon>
    </lineage>
</organism>
<gene>
    <name evidence="1" type="ORF">P9271_03580</name>
</gene>
<dbReference type="EMBL" id="JARTFS010000003">
    <property type="protein sequence ID" value="MED4400424.1"/>
    <property type="molecule type" value="Genomic_DNA"/>
</dbReference>
<proteinExistence type="predicted"/>
<evidence type="ECO:0000313" key="1">
    <source>
        <dbReference type="EMBL" id="MED4400424.1"/>
    </source>
</evidence>
<dbReference type="GeneID" id="301142360"/>
<reference evidence="1 2" key="1">
    <citation type="submission" date="2023-03" db="EMBL/GenBank/DDBJ databases">
        <title>Bacillus Genome Sequencing.</title>
        <authorList>
            <person name="Dunlap C."/>
        </authorList>
    </citation>
    <scope>NUCLEOTIDE SEQUENCE [LARGE SCALE GENOMIC DNA]</scope>
    <source>
        <strain evidence="1 2">NRS-1717</strain>
    </source>
</reference>
<dbReference type="InterPro" id="IPR036249">
    <property type="entry name" value="Thioredoxin-like_sf"/>
</dbReference>
<dbReference type="Proteomes" id="UP001342826">
    <property type="component" value="Unassembled WGS sequence"/>
</dbReference>
<dbReference type="Pfam" id="PF14595">
    <property type="entry name" value="Thioredoxin_9"/>
    <property type="match status" value="1"/>
</dbReference>